<evidence type="ECO:0000313" key="2">
    <source>
        <dbReference type="EMBL" id="MCV3274279.1"/>
    </source>
</evidence>
<accession>A0ABT3BL28</accession>
<protein>
    <submittedName>
        <fullName evidence="2">Uncharacterized protein</fullName>
    </submittedName>
</protein>
<evidence type="ECO:0000256" key="1">
    <source>
        <dbReference type="SAM" id="Phobius"/>
    </source>
</evidence>
<proteinExistence type="predicted"/>
<dbReference type="RefSeq" id="WP_263846483.1">
    <property type="nucleotide sequence ID" value="NZ_JALIEB010000035.1"/>
</dbReference>
<keyword evidence="1" id="KW-1133">Transmembrane helix</keyword>
<keyword evidence="1" id="KW-0812">Transmembrane</keyword>
<keyword evidence="1" id="KW-0472">Membrane</keyword>
<evidence type="ECO:0000313" key="3">
    <source>
        <dbReference type="Proteomes" id="UP001208690"/>
    </source>
</evidence>
<feature type="transmembrane region" description="Helical" evidence="1">
    <location>
        <begin position="41"/>
        <end position="60"/>
    </location>
</feature>
<gene>
    <name evidence="2" type="ORF">MUB52_22845</name>
</gene>
<keyword evidence="3" id="KW-1185">Reference proteome</keyword>
<organism evidence="2 3">
    <name type="scientific">Roseobacter sinensis</name>
    <dbReference type="NCBI Taxonomy" id="2931391"/>
    <lineage>
        <taxon>Bacteria</taxon>
        <taxon>Pseudomonadati</taxon>
        <taxon>Pseudomonadota</taxon>
        <taxon>Alphaproteobacteria</taxon>
        <taxon>Rhodobacterales</taxon>
        <taxon>Roseobacteraceae</taxon>
        <taxon>Roseobacter</taxon>
    </lineage>
</organism>
<dbReference type="EMBL" id="JALIEB010000035">
    <property type="protein sequence ID" value="MCV3274279.1"/>
    <property type="molecule type" value="Genomic_DNA"/>
</dbReference>
<sequence length="68" mass="7499">MAATRLTVPSASEVMIAEWGTTGKSLGNLLNQSRGFLDYRMIWAVAAGFVLPSVLIYQPVVTMERRIL</sequence>
<reference evidence="2 3" key="1">
    <citation type="submission" date="2022-04" db="EMBL/GenBank/DDBJ databases">
        <title>Roseobacter sp. WL0113 is a bacterium isolated from neritic sediment.</title>
        <authorList>
            <person name="Wang L."/>
            <person name="He W."/>
            <person name="Zhang D.-F."/>
        </authorList>
    </citation>
    <scope>NUCLEOTIDE SEQUENCE [LARGE SCALE GENOMIC DNA]</scope>
    <source>
        <strain evidence="2 3">WL0113</strain>
    </source>
</reference>
<dbReference type="Proteomes" id="UP001208690">
    <property type="component" value="Unassembled WGS sequence"/>
</dbReference>
<comment type="caution">
    <text evidence="2">The sequence shown here is derived from an EMBL/GenBank/DDBJ whole genome shotgun (WGS) entry which is preliminary data.</text>
</comment>
<name>A0ABT3BL28_9RHOB</name>